<dbReference type="OrthoDB" id="9843853at2"/>
<protein>
    <submittedName>
        <fullName evidence="1">Uncharacterized protein</fullName>
    </submittedName>
</protein>
<dbReference type="Proteomes" id="UP000305471">
    <property type="component" value="Unassembled WGS sequence"/>
</dbReference>
<evidence type="ECO:0000313" key="1">
    <source>
        <dbReference type="EMBL" id="TKB00687.1"/>
    </source>
</evidence>
<evidence type="ECO:0000313" key="2">
    <source>
        <dbReference type="Proteomes" id="UP000305471"/>
    </source>
</evidence>
<organism evidence="1 2">
    <name type="scientific">Alteromonas portus</name>
    <dbReference type="NCBI Taxonomy" id="2565549"/>
    <lineage>
        <taxon>Bacteria</taxon>
        <taxon>Pseudomonadati</taxon>
        <taxon>Pseudomonadota</taxon>
        <taxon>Gammaproteobacteria</taxon>
        <taxon>Alteromonadales</taxon>
        <taxon>Alteromonadaceae</taxon>
        <taxon>Alteromonas/Salinimonas group</taxon>
        <taxon>Alteromonas</taxon>
    </lineage>
</organism>
<keyword evidence="2" id="KW-1185">Reference proteome</keyword>
<name>A0A4U0Z7X0_9ALTE</name>
<dbReference type="RefSeq" id="WP_136783854.1">
    <property type="nucleotide sequence ID" value="NZ_SWCO01000014.1"/>
</dbReference>
<proteinExistence type="predicted"/>
<sequence length="131" mass="15001">MDAELVVNPTKKIVMSSFEKQLDLSGQCALDIKSGRFSYFTPEFYFEDFEKFVCDLEAIYKTLEGSAELKFHYESESIKFVATSLGHIEFFGEFIEYGNIQQTLSCGFGLDQTYLDSFITQLKKVVLSVYS</sequence>
<reference evidence="1 2" key="1">
    <citation type="submission" date="2019-04" db="EMBL/GenBank/DDBJ databases">
        <title>Alteromonas portus sp. nov., an alginate lyase-excreting marine bacterium.</title>
        <authorList>
            <person name="Huang H."/>
            <person name="Mo K."/>
            <person name="Bao S."/>
        </authorList>
    </citation>
    <scope>NUCLEOTIDE SEQUENCE [LARGE SCALE GENOMIC DNA]</scope>
    <source>
        <strain evidence="1 2">HB161718</strain>
    </source>
</reference>
<dbReference type="EMBL" id="SWCO01000014">
    <property type="protein sequence ID" value="TKB00687.1"/>
    <property type="molecule type" value="Genomic_DNA"/>
</dbReference>
<comment type="caution">
    <text evidence="1">The sequence shown here is derived from an EMBL/GenBank/DDBJ whole genome shotgun (WGS) entry which is preliminary data.</text>
</comment>
<dbReference type="Pfam" id="PF24716">
    <property type="entry name" value="WapI"/>
    <property type="match status" value="1"/>
</dbReference>
<accession>A0A4U0Z7X0</accession>
<gene>
    <name evidence="1" type="ORF">E5672_19575</name>
</gene>
<dbReference type="InterPro" id="IPR056510">
    <property type="entry name" value="WapI"/>
</dbReference>
<dbReference type="AlphaFoldDB" id="A0A4U0Z7X0"/>